<feature type="compositionally biased region" description="Acidic residues" evidence="1">
    <location>
        <begin position="63"/>
        <end position="85"/>
    </location>
</feature>
<evidence type="ECO:0000256" key="2">
    <source>
        <dbReference type="SAM" id="SignalP"/>
    </source>
</evidence>
<feature type="signal peptide" evidence="2">
    <location>
        <begin position="1"/>
        <end position="19"/>
    </location>
</feature>
<feature type="chain" id="PRO_5046270198" description="YtxH domain-containing protein" evidence="2">
    <location>
        <begin position="20"/>
        <end position="85"/>
    </location>
</feature>
<sequence length="85" mass="9330">MKKSVILILAMIFSLSIYSCRETTQEKTEEAAKAIGEDIEAGAEEAGEKIKKGAEKVEKEVKEEIDEEIHETDDVNGEEATDDAA</sequence>
<proteinExistence type="predicted"/>
<dbReference type="EMBL" id="JAMSCK010000002">
    <property type="protein sequence ID" value="MCM8569006.1"/>
    <property type="molecule type" value="Genomic_DNA"/>
</dbReference>
<comment type="caution">
    <text evidence="3">The sequence shown here is derived from an EMBL/GenBank/DDBJ whole genome shotgun (WGS) entry which is preliminary data.</text>
</comment>
<organism evidence="3 4">
    <name type="scientific">Gramella jeungdoensis</name>
    <dbReference type="NCBI Taxonomy" id="708091"/>
    <lineage>
        <taxon>Bacteria</taxon>
        <taxon>Pseudomonadati</taxon>
        <taxon>Bacteroidota</taxon>
        <taxon>Flavobacteriia</taxon>
        <taxon>Flavobacteriales</taxon>
        <taxon>Flavobacteriaceae</taxon>
        <taxon>Christiangramia</taxon>
    </lineage>
</organism>
<keyword evidence="2" id="KW-0732">Signal</keyword>
<feature type="region of interest" description="Disordered" evidence="1">
    <location>
        <begin position="39"/>
        <end position="85"/>
    </location>
</feature>
<gene>
    <name evidence="3" type="ORF">NE848_06425</name>
</gene>
<evidence type="ECO:0000313" key="3">
    <source>
        <dbReference type="EMBL" id="MCM8569006.1"/>
    </source>
</evidence>
<dbReference type="PROSITE" id="PS51257">
    <property type="entry name" value="PROKAR_LIPOPROTEIN"/>
    <property type="match status" value="1"/>
</dbReference>
<dbReference type="RefSeq" id="WP_252111611.1">
    <property type="nucleotide sequence ID" value="NZ_JAMSCK010000002.1"/>
</dbReference>
<keyword evidence="4" id="KW-1185">Reference proteome</keyword>
<protein>
    <recommendedName>
        <fullName evidence="5">YtxH domain-containing protein</fullName>
    </recommendedName>
</protein>
<name>A0ABT0YZW0_9FLAO</name>
<feature type="compositionally biased region" description="Basic and acidic residues" evidence="1">
    <location>
        <begin position="46"/>
        <end position="62"/>
    </location>
</feature>
<evidence type="ECO:0000313" key="4">
    <source>
        <dbReference type="Proteomes" id="UP001155077"/>
    </source>
</evidence>
<reference evidence="3" key="1">
    <citation type="submission" date="2022-06" db="EMBL/GenBank/DDBJ databases">
        <title>Gramella sediminis sp. nov., isolated from deep-sea sediment of the Indian Ocean.</title>
        <authorList>
            <person name="Yang L."/>
        </authorList>
    </citation>
    <scope>NUCLEOTIDE SEQUENCE</scope>
    <source>
        <strain evidence="3">HMD3159</strain>
    </source>
</reference>
<evidence type="ECO:0008006" key="5">
    <source>
        <dbReference type="Google" id="ProtNLM"/>
    </source>
</evidence>
<accession>A0ABT0YZW0</accession>
<dbReference type="Proteomes" id="UP001155077">
    <property type="component" value="Unassembled WGS sequence"/>
</dbReference>
<evidence type="ECO:0000256" key="1">
    <source>
        <dbReference type="SAM" id="MobiDB-lite"/>
    </source>
</evidence>